<dbReference type="AlphaFoldDB" id="A0AAV0N3V8"/>
<name>A0AAV0N3V8_9ROSI</name>
<evidence type="ECO:0000313" key="2">
    <source>
        <dbReference type="Proteomes" id="UP001154282"/>
    </source>
</evidence>
<proteinExistence type="predicted"/>
<keyword evidence="2" id="KW-1185">Reference proteome</keyword>
<sequence length="33" mass="3862">MRLAFCYPFAQSSCVSRSRPFSKRKTMLFASTR</sequence>
<evidence type="ECO:0000313" key="1">
    <source>
        <dbReference type="EMBL" id="CAI0453178.1"/>
    </source>
</evidence>
<comment type="caution">
    <text evidence="1">The sequence shown here is derived from an EMBL/GenBank/DDBJ whole genome shotgun (WGS) entry which is preliminary data.</text>
</comment>
<dbReference type="Proteomes" id="UP001154282">
    <property type="component" value="Unassembled WGS sequence"/>
</dbReference>
<dbReference type="EMBL" id="CAMGYJ010000007">
    <property type="protein sequence ID" value="CAI0453178.1"/>
    <property type="molecule type" value="Genomic_DNA"/>
</dbReference>
<reference evidence="1" key="1">
    <citation type="submission" date="2022-08" db="EMBL/GenBank/DDBJ databases">
        <authorList>
            <person name="Gutierrez-Valencia J."/>
        </authorList>
    </citation>
    <scope>NUCLEOTIDE SEQUENCE</scope>
</reference>
<gene>
    <name evidence="1" type="ORF">LITE_LOCUS31498</name>
</gene>
<accession>A0AAV0N3V8</accession>
<organism evidence="1 2">
    <name type="scientific">Linum tenue</name>
    <dbReference type="NCBI Taxonomy" id="586396"/>
    <lineage>
        <taxon>Eukaryota</taxon>
        <taxon>Viridiplantae</taxon>
        <taxon>Streptophyta</taxon>
        <taxon>Embryophyta</taxon>
        <taxon>Tracheophyta</taxon>
        <taxon>Spermatophyta</taxon>
        <taxon>Magnoliopsida</taxon>
        <taxon>eudicotyledons</taxon>
        <taxon>Gunneridae</taxon>
        <taxon>Pentapetalae</taxon>
        <taxon>rosids</taxon>
        <taxon>fabids</taxon>
        <taxon>Malpighiales</taxon>
        <taxon>Linaceae</taxon>
        <taxon>Linum</taxon>
    </lineage>
</organism>
<protein>
    <submittedName>
        <fullName evidence="1">Uncharacterized protein</fullName>
    </submittedName>
</protein>